<accession>A0ABP8QJF7</accession>
<keyword evidence="13" id="KW-0969">Cilium</keyword>
<dbReference type="Pfam" id="PF02107">
    <property type="entry name" value="FlgH"/>
    <property type="match status" value="1"/>
</dbReference>
<dbReference type="EMBL" id="BAABFC010000025">
    <property type="protein sequence ID" value="GAA4503545.1"/>
    <property type="molecule type" value="Genomic_DNA"/>
</dbReference>
<reference evidence="14" key="1">
    <citation type="journal article" date="2019" name="Int. J. Syst. Evol. Microbiol.">
        <title>The Global Catalogue of Microorganisms (GCM) 10K type strain sequencing project: providing services to taxonomists for standard genome sequencing and annotation.</title>
        <authorList>
            <consortium name="The Broad Institute Genomics Platform"/>
            <consortium name="The Broad Institute Genome Sequencing Center for Infectious Disease"/>
            <person name="Wu L."/>
            <person name="Ma J."/>
        </authorList>
    </citation>
    <scope>NUCLEOTIDE SEQUENCE [LARGE SCALE GENOMIC DNA]</scope>
    <source>
        <strain evidence="14">JCM 32226</strain>
    </source>
</reference>
<keyword evidence="7" id="KW-0564">Palmitate</keyword>
<comment type="caution">
    <text evidence="13">The sequence shown here is derived from an EMBL/GenBank/DDBJ whole genome shotgun (WGS) entry which is preliminary data.</text>
</comment>
<dbReference type="InterPro" id="IPR000527">
    <property type="entry name" value="Flag_Lring"/>
</dbReference>
<keyword evidence="13" id="KW-0282">Flagellum</keyword>
<evidence type="ECO:0000256" key="10">
    <source>
        <dbReference type="ARBA" id="ARBA00023288"/>
    </source>
</evidence>
<comment type="subcellular location">
    <subcellularLocation>
        <location evidence="11">Cell outer membrane</location>
    </subcellularLocation>
    <subcellularLocation>
        <location evidence="11">Bacterial flagellum basal body</location>
    </subcellularLocation>
    <subcellularLocation>
        <location evidence="2">Membrane</location>
        <topology evidence="2">Lipid-anchor</topology>
    </subcellularLocation>
</comment>
<keyword evidence="6 11" id="KW-0472">Membrane</keyword>
<sequence>MTLCCLVACSAQTGAPPTKDSEVNREPLPATPLNKKMEDATEDDPYFAMLEPEPDPAHTQPTGSLFNDDIQNSIFDEQTRLRVGDIISIKLKEATSATKKQSSSLSKSNAFNLDPITVPGGNLKLAGREIELGLNQSQDFSGDGDASQSNNFSGEISVAVIRVMRNGNLVVRGDKWILINNGKEYIRLTGILRAKDVADDNTVLSTKLANARMEYSGNGDLANVQEQGWLVKKISDPTIWPF</sequence>
<evidence type="ECO:0000313" key="13">
    <source>
        <dbReference type="EMBL" id="GAA4503545.1"/>
    </source>
</evidence>
<name>A0ABP8QJF7_9GAMM</name>
<gene>
    <name evidence="13" type="primary">flgH_2</name>
    <name evidence="11" type="synonym">flgH</name>
    <name evidence="13" type="ORF">GCM10023095_30010</name>
</gene>
<dbReference type="PANTHER" id="PTHR34933">
    <property type="entry name" value="FLAGELLAR L-RING PROTEIN"/>
    <property type="match status" value="1"/>
</dbReference>
<comment type="function">
    <text evidence="1 11">Assembles around the rod to form the L-ring and probably protects the motor/basal body from shearing forces during rotation.</text>
</comment>
<protein>
    <recommendedName>
        <fullName evidence="11">Flagellar L-ring protein</fullName>
    </recommendedName>
    <alternativeName>
        <fullName evidence="11">Basal body L-ring protein</fullName>
    </alternativeName>
</protein>
<evidence type="ECO:0000256" key="4">
    <source>
        <dbReference type="ARBA" id="ARBA00011439"/>
    </source>
</evidence>
<dbReference type="HAMAP" id="MF_00415">
    <property type="entry name" value="FlgH"/>
    <property type="match status" value="1"/>
</dbReference>
<evidence type="ECO:0000256" key="9">
    <source>
        <dbReference type="ARBA" id="ARBA00023237"/>
    </source>
</evidence>
<evidence type="ECO:0000256" key="8">
    <source>
        <dbReference type="ARBA" id="ARBA00023143"/>
    </source>
</evidence>
<comment type="subunit">
    <text evidence="4 11">The basal body constitutes a major portion of the flagellar organelle and consists of four rings (L,P,S, and M) mounted on a central rod.</text>
</comment>
<organism evidence="13 14">
    <name type="scientific">Pseudaeromonas paramecii</name>
    <dbReference type="NCBI Taxonomy" id="2138166"/>
    <lineage>
        <taxon>Bacteria</taxon>
        <taxon>Pseudomonadati</taxon>
        <taxon>Pseudomonadota</taxon>
        <taxon>Gammaproteobacteria</taxon>
        <taxon>Aeromonadales</taxon>
        <taxon>Aeromonadaceae</taxon>
        <taxon>Pseudaeromonas</taxon>
    </lineage>
</organism>
<dbReference type="PRINTS" id="PR01008">
    <property type="entry name" value="FLGLRINGFLGH"/>
</dbReference>
<keyword evidence="9 11" id="KW-0998">Cell outer membrane</keyword>
<evidence type="ECO:0000256" key="1">
    <source>
        <dbReference type="ARBA" id="ARBA00002591"/>
    </source>
</evidence>
<evidence type="ECO:0000256" key="3">
    <source>
        <dbReference type="ARBA" id="ARBA00006929"/>
    </source>
</evidence>
<keyword evidence="8 11" id="KW-0975">Bacterial flagellum</keyword>
<comment type="similarity">
    <text evidence="3 11">Belongs to the FlgH family.</text>
</comment>
<keyword evidence="5" id="KW-0732">Signal</keyword>
<evidence type="ECO:0000256" key="2">
    <source>
        <dbReference type="ARBA" id="ARBA00004635"/>
    </source>
</evidence>
<keyword evidence="13" id="KW-0966">Cell projection</keyword>
<dbReference type="PANTHER" id="PTHR34933:SF1">
    <property type="entry name" value="FLAGELLAR L-RING PROTEIN"/>
    <property type="match status" value="1"/>
</dbReference>
<feature type="region of interest" description="Disordered" evidence="12">
    <location>
        <begin position="13"/>
        <end position="36"/>
    </location>
</feature>
<evidence type="ECO:0000256" key="12">
    <source>
        <dbReference type="SAM" id="MobiDB-lite"/>
    </source>
</evidence>
<evidence type="ECO:0000256" key="7">
    <source>
        <dbReference type="ARBA" id="ARBA00023139"/>
    </source>
</evidence>
<evidence type="ECO:0000256" key="11">
    <source>
        <dbReference type="HAMAP-Rule" id="MF_00415"/>
    </source>
</evidence>
<dbReference type="Proteomes" id="UP001501321">
    <property type="component" value="Unassembled WGS sequence"/>
</dbReference>
<keyword evidence="14" id="KW-1185">Reference proteome</keyword>
<evidence type="ECO:0000313" key="14">
    <source>
        <dbReference type="Proteomes" id="UP001501321"/>
    </source>
</evidence>
<evidence type="ECO:0000256" key="5">
    <source>
        <dbReference type="ARBA" id="ARBA00022729"/>
    </source>
</evidence>
<keyword evidence="10" id="KW-0449">Lipoprotein</keyword>
<proteinExistence type="inferred from homology"/>
<evidence type="ECO:0000256" key="6">
    <source>
        <dbReference type="ARBA" id="ARBA00023136"/>
    </source>
</evidence>